<sequence>MANQNRVRNGGFEQSTPPGVGPFWSPIGGAVSETGVQLLGDNNGRLPAAGDSISQPLKPLEVGQIYQFQAAFSTDSASTGTIDVDITGITTRSFQGANIEASEEYVYYSFDFKATVASPTLTITNNTNSNVVIDVVSVKLANPNRIRNGGFEQSAPPALPPFWSGNGSTETGGTQLLGDNNVRLNMSENISQTLLPLQVGERYTFQAAFFTNATTGTIDIGITGITTRNFQGFKVNSSDYSYYSFDFKATVASPTLTITNNTDSDVTIDVVSVKLANLNHVRNGGFEQSTPPVLPPFWSGNGSTETGGTQLLGDNNARLNVGENISQALLPLQVGEIYRFQAAFEVSGGGTVDIGITGITTRQFKGDSMVDGNEYAYYSFDFKATVASPTLTITNNTLADVIIDVVSVKLA</sequence>
<name>A0A4S4BXJ8_9BACI</name>
<feature type="region of interest" description="Disordered" evidence="1">
    <location>
        <begin position="1"/>
        <end position="26"/>
    </location>
</feature>
<evidence type="ECO:0000256" key="1">
    <source>
        <dbReference type="SAM" id="MobiDB-lite"/>
    </source>
</evidence>
<dbReference type="EMBL" id="SSNT01000009">
    <property type="protein sequence ID" value="THF79241.1"/>
    <property type="molecule type" value="Genomic_DNA"/>
</dbReference>
<evidence type="ECO:0000313" key="3">
    <source>
        <dbReference type="Proteomes" id="UP000310334"/>
    </source>
</evidence>
<dbReference type="AlphaFoldDB" id="A0A4S4BXJ8"/>
<protein>
    <submittedName>
        <fullName evidence="2">Uncharacterized protein</fullName>
    </submittedName>
</protein>
<keyword evidence="3" id="KW-1185">Reference proteome</keyword>
<proteinExistence type="predicted"/>
<dbReference type="RefSeq" id="WP_136354464.1">
    <property type="nucleotide sequence ID" value="NZ_CP046266.1"/>
</dbReference>
<comment type="caution">
    <text evidence="2">The sequence shown here is derived from an EMBL/GenBank/DDBJ whole genome shotgun (WGS) entry which is preliminary data.</text>
</comment>
<accession>A0A4S4BXJ8</accession>
<dbReference type="OrthoDB" id="3333873at2"/>
<dbReference type="Gene3D" id="2.60.120.260">
    <property type="entry name" value="Galactose-binding domain-like"/>
    <property type="match status" value="3"/>
</dbReference>
<reference evidence="2 3" key="1">
    <citation type="submission" date="2019-04" db="EMBL/GenBank/DDBJ databases">
        <title>Bacillus sediminilitoris sp. nov., isolated from a tidal flat sediment on the East China Sea.</title>
        <authorList>
            <person name="Wei Y."/>
            <person name="Mao H."/>
            <person name="Fang J."/>
        </authorList>
    </citation>
    <scope>NUCLEOTIDE SEQUENCE [LARGE SCALE GENOMIC DNA]</scope>
    <source>
        <strain evidence="2 3">DSL-17</strain>
    </source>
</reference>
<organism evidence="2 3">
    <name type="scientific">Metabacillus sediminilitoris</name>
    <dbReference type="NCBI Taxonomy" id="2567941"/>
    <lineage>
        <taxon>Bacteria</taxon>
        <taxon>Bacillati</taxon>
        <taxon>Bacillota</taxon>
        <taxon>Bacilli</taxon>
        <taxon>Bacillales</taxon>
        <taxon>Bacillaceae</taxon>
        <taxon>Metabacillus</taxon>
    </lineage>
</organism>
<gene>
    <name evidence="2" type="ORF">E6W99_12870</name>
</gene>
<evidence type="ECO:0000313" key="2">
    <source>
        <dbReference type="EMBL" id="THF79241.1"/>
    </source>
</evidence>
<feature type="compositionally biased region" description="Polar residues" evidence="1">
    <location>
        <begin position="1"/>
        <end position="17"/>
    </location>
</feature>
<dbReference type="Proteomes" id="UP000310334">
    <property type="component" value="Unassembled WGS sequence"/>
</dbReference>